<evidence type="ECO:0000313" key="2">
    <source>
        <dbReference type="Proteomes" id="UP000501705"/>
    </source>
</evidence>
<sequence>MLEVLDGRRPVAQVRPLTSAPVFAALETLARTAHRGAALGPAQLTKIGIAPAGPKTAEVYGTYQRGHRVFAVAARVALHRTGWQLTAFRVL</sequence>
<proteinExistence type="predicted"/>
<dbReference type="AlphaFoldDB" id="A0A6G9XY53"/>
<dbReference type="Pfam" id="PF20060">
    <property type="entry name" value="DUF6459"/>
    <property type="match status" value="1"/>
</dbReference>
<organism evidence="1 2">
    <name type="scientific">Nocardia brasiliensis</name>
    <dbReference type="NCBI Taxonomy" id="37326"/>
    <lineage>
        <taxon>Bacteria</taxon>
        <taxon>Bacillati</taxon>
        <taxon>Actinomycetota</taxon>
        <taxon>Actinomycetes</taxon>
        <taxon>Mycobacteriales</taxon>
        <taxon>Nocardiaceae</taxon>
        <taxon>Nocardia</taxon>
    </lineage>
</organism>
<accession>A0A6G9XY53</accession>
<protein>
    <submittedName>
        <fullName evidence="1">Uncharacterized protein</fullName>
    </submittedName>
</protein>
<dbReference type="InterPro" id="IPR045596">
    <property type="entry name" value="DUF6459"/>
</dbReference>
<dbReference type="EMBL" id="CP046171">
    <property type="protein sequence ID" value="QIS05807.1"/>
    <property type="molecule type" value="Genomic_DNA"/>
</dbReference>
<name>A0A6G9XY53_NOCBR</name>
<evidence type="ECO:0000313" key="1">
    <source>
        <dbReference type="EMBL" id="QIS05807.1"/>
    </source>
</evidence>
<dbReference type="Proteomes" id="UP000501705">
    <property type="component" value="Chromosome"/>
</dbReference>
<gene>
    <name evidence="1" type="ORF">F5X71_29010</name>
</gene>
<reference evidence="1 2" key="1">
    <citation type="journal article" date="2019" name="ACS Chem. Biol.">
        <title>Identification and Mobilization of a Cryptic Antibiotic Biosynthesis Gene Locus from a Human-Pathogenic Nocardia Isolate.</title>
        <authorList>
            <person name="Herisse M."/>
            <person name="Ishida K."/>
            <person name="Porter J.L."/>
            <person name="Howden B."/>
            <person name="Hertweck C."/>
            <person name="Stinear T.P."/>
            <person name="Pidot S.J."/>
        </authorList>
    </citation>
    <scope>NUCLEOTIDE SEQUENCE [LARGE SCALE GENOMIC DNA]</scope>
    <source>
        <strain evidence="1 2">AUSMDU00024985</strain>
    </source>
</reference>